<proteinExistence type="inferred from homology"/>
<gene>
    <name evidence="5" type="ORF">ATE48_03315</name>
</gene>
<protein>
    <submittedName>
        <fullName evidence="5">Molecular chaperone HscC</fullName>
    </submittedName>
</protein>
<dbReference type="PROSITE" id="PS01036">
    <property type="entry name" value="HSP70_3"/>
    <property type="match status" value="1"/>
</dbReference>
<evidence type="ECO:0000313" key="6">
    <source>
        <dbReference type="Proteomes" id="UP000092498"/>
    </source>
</evidence>
<dbReference type="KEGG" id="cbot:ATE48_03315"/>
<dbReference type="FunFam" id="3.30.420.40:FF:000545">
    <property type="entry name" value="Endoplasmic reticulum chaperone BiP"/>
    <property type="match status" value="1"/>
</dbReference>
<dbReference type="GO" id="GO:0005524">
    <property type="term" value="F:ATP binding"/>
    <property type="evidence" value="ECO:0007669"/>
    <property type="project" value="UniProtKB-KW"/>
</dbReference>
<dbReference type="GO" id="GO:0140662">
    <property type="term" value="F:ATP-dependent protein folding chaperone"/>
    <property type="evidence" value="ECO:0007669"/>
    <property type="project" value="InterPro"/>
</dbReference>
<comment type="similarity">
    <text evidence="1 4">Belongs to the heat shock protein 70 family.</text>
</comment>
<dbReference type="AlphaFoldDB" id="A0A1B1AEN8"/>
<evidence type="ECO:0000256" key="4">
    <source>
        <dbReference type="RuleBase" id="RU003322"/>
    </source>
</evidence>
<sequence length="566" mass="62919">MIIGIDLGTTNCATAIFRNGAVEMIPNSLGQVLTPSAISIDDDKVLTGLAARERQSTHPQHTVTAFKRYMGTSHKTQLGKMVFSPEELSALMLKSLKADAEAYLGETVEEAVVTVPAYFNDKQRKATRRAGALAGLKVERLINEPTAAALAYGLHQRDKQTKFLVFDLGGGTFDVSILEIFEGVIEVRATAGDNRLGGEDFNEVIIELARRKFEKDIGRAMRDDNAFYQRLREASERTRRLLSDSASAEFSFVWKNKDYRFDVTADAFETECEKLLTRLRDPVLRSLRDSNIAFEALDEIILVGGATRMPLVRKAVTRMFGRFPSASVNPDEAVARGAAVQAALKARSADLREVVLTDVCPYTLGVASAEKHAGGRIVEGLFTPILERNCVVPASREETFSTLVDNQPAVKFPIYQGESRWVKDNVFLGDVTIPVPRAKAGHTPITCRFSYDINGILEVDLFVPETGARQQLVIVDREGLSEAEVEARRKELAKLKVHPRDTDAIRATLARAGRCYEDRIGEQRDYVGRLISQFEEVLERQDPRMCETARAELSLILDRLEGETFL</sequence>
<evidence type="ECO:0000256" key="2">
    <source>
        <dbReference type="ARBA" id="ARBA00022741"/>
    </source>
</evidence>
<dbReference type="InterPro" id="IPR018181">
    <property type="entry name" value="Heat_shock_70_CS"/>
</dbReference>
<dbReference type="Gene3D" id="2.60.34.10">
    <property type="entry name" value="Substrate Binding Domain Of DNAk, Chain A, domain 1"/>
    <property type="match status" value="1"/>
</dbReference>
<name>A0A1B1AEN8_9PROT</name>
<dbReference type="Gene3D" id="3.90.640.10">
    <property type="entry name" value="Actin, Chain A, domain 4"/>
    <property type="match status" value="1"/>
</dbReference>
<keyword evidence="3 4" id="KW-0067">ATP-binding</keyword>
<dbReference type="PROSITE" id="PS00329">
    <property type="entry name" value="HSP70_2"/>
    <property type="match status" value="1"/>
</dbReference>
<dbReference type="PANTHER" id="PTHR19375">
    <property type="entry name" value="HEAT SHOCK PROTEIN 70KDA"/>
    <property type="match status" value="1"/>
</dbReference>
<dbReference type="InterPro" id="IPR013126">
    <property type="entry name" value="Hsp_70_fam"/>
</dbReference>
<dbReference type="Gene3D" id="3.30.420.40">
    <property type="match status" value="3"/>
</dbReference>
<dbReference type="SUPFAM" id="SSF100920">
    <property type="entry name" value="Heat shock protein 70kD (HSP70), peptide-binding domain"/>
    <property type="match status" value="1"/>
</dbReference>
<dbReference type="OrthoDB" id="9766019at2"/>
<dbReference type="RefSeq" id="WP_066767776.1">
    <property type="nucleotide sequence ID" value="NZ_CP013244.1"/>
</dbReference>
<keyword evidence="2 4" id="KW-0547">Nucleotide-binding</keyword>
<accession>A0A1B1AEN8</accession>
<evidence type="ECO:0000256" key="3">
    <source>
        <dbReference type="ARBA" id="ARBA00022840"/>
    </source>
</evidence>
<dbReference type="STRING" id="1759059.ATE48_03315"/>
<dbReference type="FunCoup" id="A0A1B1AEN8">
    <property type="interactions" value="48"/>
</dbReference>
<organism evidence="5 6">
    <name type="scientific">Candidatus Viadribacter manganicus</name>
    <dbReference type="NCBI Taxonomy" id="1759059"/>
    <lineage>
        <taxon>Bacteria</taxon>
        <taxon>Pseudomonadati</taxon>
        <taxon>Pseudomonadota</taxon>
        <taxon>Alphaproteobacteria</taxon>
        <taxon>Hyphomonadales</taxon>
        <taxon>Hyphomonadaceae</taxon>
        <taxon>Candidatus Viadribacter</taxon>
    </lineage>
</organism>
<dbReference type="InterPro" id="IPR043129">
    <property type="entry name" value="ATPase_NBD"/>
</dbReference>
<dbReference type="Proteomes" id="UP000092498">
    <property type="component" value="Chromosome"/>
</dbReference>
<dbReference type="PRINTS" id="PR00301">
    <property type="entry name" value="HEATSHOCK70"/>
</dbReference>
<reference evidence="5 6" key="1">
    <citation type="submission" date="2015-11" db="EMBL/GenBank/DDBJ databases">
        <title>Whole-Genome Sequence of Candidatus Oderbacter manganicum from the National Park Lower Oder Valley, Germany.</title>
        <authorList>
            <person name="Braun B."/>
            <person name="Liere K."/>
            <person name="Szewzyk U."/>
        </authorList>
    </citation>
    <scope>NUCLEOTIDE SEQUENCE [LARGE SCALE GENOMIC DNA]</scope>
    <source>
        <strain evidence="5 6">OTSz_A_272</strain>
    </source>
</reference>
<keyword evidence="6" id="KW-1185">Reference proteome</keyword>
<dbReference type="InterPro" id="IPR029047">
    <property type="entry name" value="HSP70_peptide-bd_sf"/>
</dbReference>
<dbReference type="EMBL" id="CP013244">
    <property type="protein sequence ID" value="ANP45017.1"/>
    <property type="molecule type" value="Genomic_DNA"/>
</dbReference>
<dbReference type="SUPFAM" id="SSF53067">
    <property type="entry name" value="Actin-like ATPase domain"/>
    <property type="match status" value="2"/>
</dbReference>
<evidence type="ECO:0000313" key="5">
    <source>
        <dbReference type="EMBL" id="ANP45017.1"/>
    </source>
</evidence>
<evidence type="ECO:0000256" key="1">
    <source>
        <dbReference type="ARBA" id="ARBA00007381"/>
    </source>
</evidence>
<dbReference type="InParanoid" id="A0A1B1AEN8"/>
<dbReference type="Pfam" id="PF00012">
    <property type="entry name" value="HSP70"/>
    <property type="match status" value="2"/>
</dbReference>
<dbReference type="PROSITE" id="PS00297">
    <property type="entry name" value="HSP70_1"/>
    <property type="match status" value="1"/>
</dbReference>